<dbReference type="Pfam" id="PF02518">
    <property type="entry name" value="HATPase_c"/>
    <property type="match status" value="1"/>
</dbReference>
<organism evidence="3 4">
    <name type="scientific">Paenibacillus alba</name>
    <dbReference type="NCBI Taxonomy" id="1197127"/>
    <lineage>
        <taxon>Bacteria</taxon>
        <taxon>Bacillati</taxon>
        <taxon>Bacillota</taxon>
        <taxon>Bacilli</taxon>
        <taxon>Bacillales</taxon>
        <taxon>Paenibacillaceae</taxon>
        <taxon>Paenibacillus</taxon>
    </lineage>
</organism>
<accession>A0ABU6G6Q6</accession>
<keyword evidence="1" id="KW-0472">Membrane</keyword>
<dbReference type="InterPro" id="IPR003594">
    <property type="entry name" value="HATPase_dom"/>
</dbReference>
<name>A0ABU6G6Q6_9BACL</name>
<keyword evidence="1" id="KW-0812">Transmembrane</keyword>
<reference evidence="3 4" key="1">
    <citation type="submission" date="2023-03" db="EMBL/GenBank/DDBJ databases">
        <title>Bacillus Genome Sequencing.</title>
        <authorList>
            <person name="Dunlap C."/>
        </authorList>
    </citation>
    <scope>NUCLEOTIDE SEQUENCE [LARGE SCALE GENOMIC DNA]</scope>
    <source>
        <strain evidence="3 4">BD-533</strain>
    </source>
</reference>
<dbReference type="SMART" id="SM00387">
    <property type="entry name" value="HATPase_c"/>
    <property type="match status" value="1"/>
</dbReference>
<evidence type="ECO:0000256" key="1">
    <source>
        <dbReference type="SAM" id="Phobius"/>
    </source>
</evidence>
<protein>
    <submittedName>
        <fullName evidence="3">Sensor histidine kinase</fullName>
    </submittedName>
</protein>
<dbReference type="PANTHER" id="PTHR34220">
    <property type="entry name" value="SENSOR HISTIDINE KINASE YPDA"/>
    <property type="match status" value="1"/>
</dbReference>
<evidence type="ECO:0000313" key="3">
    <source>
        <dbReference type="EMBL" id="MEC0228927.1"/>
    </source>
</evidence>
<dbReference type="Pfam" id="PF06580">
    <property type="entry name" value="His_kinase"/>
    <property type="match status" value="1"/>
</dbReference>
<keyword evidence="1" id="KW-1133">Transmembrane helix</keyword>
<dbReference type="InterPro" id="IPR010559">
    <property type="entry name" value="Sig_transdc_His_kin_internal"/>
</dbReference>
<keyword evidence="4" id="KW-1185">Reference proteome</keyword>
<proteinExistence type="predicted"/>
<dbReference type="Gene3D" id="6.10.340.10">
    <property type="match status" value="1"/>
</dbReference>
<keyword evidence="3" id="KW-0418">Kinase</keyword>
<dbReference type="InterPro" id="IPR050640">
    <property type="entry name" value="Bact_2-comp_sensor_kinase"/>
</dbReference>
<dbReference type="GO" id="GO:0016301">
    <property type="term" value="F:kinase activity"/>
    <property type="evidence" value="ECO:0007669"/>
    <property type="project" value="UniProtKB-KW"/>
</dbReference>
<dbReference type="SUPFAM" id="SSF55874">
    <property type="entry name" value="ATPase domain of HSP90 chaperone/DNA topoisomerase II/histidine kinase"/>
    <property type="match status" value="1"/>
</dbReference>
<feature type="transmembrane region" description="Helical" evidence="1">
    <location>
        <begin position="288"/>
        <end position="307"/>
    </location>
</feature>
<evidence type="ECO:0000259" key="2">
    <source>
        <dbReference type="SMART" id="SM00387"/>
    </source>
</evidence>
<sequence>MQWFSKFTIRNQLAFLAASTLILLIFIFSVFYAQNKDIIKNKNNEYTVNILSQFQQDVASNSNGMHKILMNIAYNPDMQDYMLESEYDKRYENSKKISTLLNNARLMKDGIVDVIVVGNSGSFFSTYGGNEYVSRYQGLFGSTPFITGLKEINYGSNIPGNKFFIAGVSVYGIYDPVSIGKQIGYCYLVIDAQKMTSLSLPKLGKDEMKFYMLDRDHQIFSSNDPASVGGSSSFLQAAEALSGPSTLTLHGDRQIVQAEKLPEIGGTIISAIPENVLYTEIRDLRLKVFYLLLTAVFILLVPFTLIMNNLITPIRQMTNFILGIRTQQTVSLKQEIQLNGYFEMTILSSKLNRMFDEIESLTQDLIDADVQLYKAELDKKQAELAFLQSQINPHFLYNTFETIKGMASIKGVHEIKDIVQDLSRIFRYSIKGSEEVALQEELDMVSAYLRIQKARFKERFDIEIDINSQVMTCKVPKMILQPIVENAIIHGLEPLTTKGKLFIKADIDAQKRLVVVVKDNGVGMSEERLAAMNKKPEGNGKPDHHLGMNNVANRIKFIYGEPYGLSLHSEENQGTEVIFHLPFKEEAYV</sequence>
<comment type="caution">
    <text evidence="3">The sequence shown here is derived from an EMBL/GenBank/DDBJ whole genome shotgun (WGS) entry which is preliminary data.</text>
</comment>
<dbReference type="InterPro" id="IPR036890">
    <property type="entry name" value="HATPase_C_sf"/>
</dbReference>
<gene>
    <name evidence="3" type="ORF">P4I72_17500</name>
</gene>
<dbReference type="PANTHER" id="PTHR34220:SF7">
    <property type="entry name" value="SENSOR HISTIDINE KINASE YPDA"/>
    <property type="match status" value="1"/>
</dbReference>
<keyword evidence="3" id="KW-0808">Transferase</keyword>
<dbReference type="EMBL" id="JARLKY010000042">
    <property type="protein sequence ID" value="MEC0228927.1"/>
    <property type="molecule type" value="Genomic_DNA"/>
</dbReference>
<dbReference type="Gene3D" id="3.30.565.10">
    <property type="entry name" value="Histidine kinase-like ATPase, C-terminal domain"/>
    <property type="match status" value="1"/>
</dbReference>
<dbReference type="RefSeq" id="WP_326073084.1">
    <property type="nucleotide sequence ID" value="NZ_JARLKY010000042.1"/>
</dbReference>
<evidence type="ECO:0000313" key="4">
    <source>
        <dbReference type="Proteomes" id="UP001338137"/>
    </source>
</evidence>
<feature type="transmembrane region" description="Helical" evidence="1">
    <location>
        <begin position="12"/>
        <end position="33"/>
    </location>
</feature>
<feature type="domain" description="Histidine kinase/HSP90-like ATPase" evidence="2">
    <location>
        <begin position="475"/>
        <end position="585"/>
    </location>
</feature>
<dbReference type="Proteomes" id="UP001338137">
    <property type="component" value="Unassembled WGS sequence"/>
</dbReference>